<comment type="caution">
    <text evidence="1">The sequence shown here is derived from an EMBL/GenBank/DDBJ whole genome shotgun (WGS) entry which is preliminary data.</text>
</comment>
<gene>
    <name evidence="1" type="ORF">JD844_013974</name>
</gene>
<accession>A0ABQ7TLW7</accession>
<feature type="non-terminal residue" evidence="1">
    <location>
        <position position="73"/>
    </location>
</feature>
<proteinExistence type="predicted"/>
<protein>
    <submittedName>
        <fullName evidence="1">Uncharacterized protein</fullName>
    </submittedName>
</protein>
<dbReference type="EMBL" id="JAIPUX010000439">
    <property type="protein sequence ID" value="KAH0630684.1"/>
    <property type="molecule type" value="Genomic_DNA"/>
</dbReference>
<evidence type="ECO:0000313" key="1">
    <source>
        <dbReference type="EMBL" id="KAH0630684.1"/>
    </source>
</evidence>
<keyword evidence="2" id="KW-1185">Reference proteome</keyword>
<name>A0ABQ7TLW7_PHRPL</name>
<sequence>MLCNAVQCQEEDPLFHMEEGSKDLLGPISLEGERHAAGQAQEEETYGESLVASWEMTTPVMGKEELGSQKGLK</sequence>
<dbReference type="Proteomes" id="UP000826234">
    <property type="component" value="Unassembled WGS sequence"/>
</dbReference>
<evidence type="ECO:0000313" key="2">
    <source>
        <dbReference type="Proteomes" id="UP000826234"/>
    </source>
</evidence>
<organism evidence="1 2">
    <name type="scientific">Phrynosoma platyrhinos</name>
    <name type="common">Desert horned lizard</name>
    <dbReference type="NCBI Taxonomy" id="52577"/>
    <lineage>
        <taxon>Eukaryota</taxon>
        <taxon>Metazoa</taxon>
        <taxon>Chordata</taxon>
        <taxon>Craniata</taxon>
        <taxon>Vertebrata</taxon>
        <taxon>Euteleostomi</taxon>
        <taxon>Lepidosauria</taxon>
        <taxon>Squamata</taxon>
        <taxon>Bifurcata</taxon>
        <taxon>Unidentata</taxon>
        <taxon>Episquamata</taxon>
        <taxon>Toxicofera</taxon>
        <taxon>Iguania</taxon>
        <taxon>Phrynosomatidae</taxon>
        <taxon>Phrynosomatinae</taxon>
        <taxon>Phrynosoma</taxon>
    </lineage>
</organism>
<reference evidence="1 2" key="1">
    <citation type="journal article" date="2022" name="Gigascience">
        <title>A chromosome-level genome assembly and annotation of the desert horned lizard, Phrynosoma platyrhinos, provides insight into chromosomal rearrangements among reptiles.</title>
        <authorList>
            <person name="Koochekian N."/>
            <person name="Ascanio A."/>
            <person name="Farleigh K."/>
            <person name="Card D.C."/>
            <person name="Schield D.R."/>
            <person name="Castoe T.A."/>
            <person name="Jezkova T."/>
        </authorList>
    </citation>
    <scope>NUCLEOTIDE SEQUENCE [LARGE SCALE GENOMIC DNA]</scope>
    <source>
        <strain evidence="1">NK-2021</strain>
    </source>
</reference>